<reference evidence="2" key="2">
    <citation type="submission" date="2025-08" db="UniProtKB">
        <authorList>
            <consortium name="Ensembl"/>
        </authorList>
    </citation>
    <scope>IDENTIFICATION</scope>
</reference>
<proteinExistence type="predicted"/>
<sequence>SKAYEPDSVTPALSGGMGQNSPNFLYSPNALITDLYRKYISPAFSISQDMMKPTFHMANLPVCVNTQPTSTSSSSSSSSSSSVAMHLQNSIPATCWQVSAGINTHSATSSANGTVLKTSATSTSVMLPGGFTLMSGATLPPGTHTIPLSQLQAFQGPLAQTSITTAGHTQQGQQTTLLRLPATVSLTGQGLLHPANIAMHPSLPLLSCLPAPVSLPTTIVTSSVPSSMGGHMMYPGGAHTVMYATPTSSLGDGSLTVLNTFPQTAHTQSHDPGEPISPDTTPGLTGR</sequence>
<evidence type="ECO:0000313" key="3">
    <source>
        <dbReference type="Proteomes" id="UP000314982"/>
    </source>
</evidence>
<feature type="region of interest" description="Disordered" evidence="1">
    <location>
        <begin position="264"/>
        <end position="287"/>
    </location>
</feature>
<organism evidence="2 3">
    <name type="scientific">Hucho hucho</name>
    <name type="common">huchen</name>
    <dbReference type="NCBI Taxonomy" id="62062"/>
    <lineage>
        <taxon>Eukaryota</taxon>
        <taxon>Metazoa</taxon>
        <taxon>Chordata</taxon>
        <taxon>Craniata</taxon>
        <taxon>Vertebrata</taxon>
        <taxon>Euteleostomi</taxon>
        <taxon>Actinopterygii</taxon>
        <taxon>Neopterygii</taxon>
        <taxon>Teleostei</taxon>
        <taxon>Protacanthopterygii</taxon>
        <taxon>Salmoniformes</taxon>
        <taxon>Salmonidae</taxon>
        <taxon>Salmoninae</taxon>
        <taxon>Hucho</taxon>
    </lineage>
</organism>
<protein>
    <submittedName>
        <fullName evidence="2">Uncharacterized protein</fullName>
    </submittedName>
</protein>
<accession>A0A4W5M7A9</accession>
<reference evidence="3" key="1">
    <citation type="submission" date="2018-06" db="EMBL/GenBank/DDBJ databases">
        <title>Genome assembly of Danube salmon.</title>
        <authorList>
            <person name="Macqueen D.J."/>
            <person name="Gundappa M.K."/>
        </authorList>
    </citation>
    <scope>NUCLEOTIDE SEQUENCE [LARGE SCALE GENOMIC DNA]</scope>
</reference>
<feature type="compositionally biased region" description="Polar residues" evidence="1">
    <location>
        <begin position="278"/>
        <end position="287"/>
    </location>
</feature>
<dbReference type="Proteomes" id="UP000314982">
    <property type="component" value="Unassembled WGS sequence"/>
</dbReference>
<evidence type="ECO:0000256" key="1">
    <source>
        <dbReference type="SAM" id="MobiDB-lite"/>
    </source>
</evidence>
<dbReference type="Ensembl" id="ENSHHUT00000035642.1">
    <property type="protein sequence ID" value="ENSHHUP00000034267.1"/>
    <property type="gene ID" value="ENSHHUG00000021598.1"/>
</dbReference>
<dbReference type="GeneTree" id="ENSGT01110000271321"/>
<evidence type="ECO:0000313" key="2">
    <source>
        <dbReference type="Ensembl" id="ENSHHUP00000034267.1"/>
    </source>
</evidence>
<name>A0A4W5M7A9_9TELE</name>
<keyword evidence="3" id="KW-1185">Reference proteome</keyword>
<reference evidence="2" key="3">
    <citation type="submission" date="2025-09" db="UniProtKB">
        <authorList>
            <consortium name="Ensembl"/>
        </authorList>
    </citation>
    <scope>IDENTIFICATION</scope>
</reference>
<dbReference type="AlphaFoldDB" id="A0A4W5M7A9"/>
<dbReference type="STRING" id="62062.ENSHHUP00000034267"/>